<reference evidence="1 2" key="2">
    <citation type="journal article" date="2010" name="Stand. Genomic Sci.">
        <title>Complete genome sequence of Desulfohalobium retbaense type strain (HR(100)).</title>
        <authorList>
            <person name="Spring S."/>
            <person name="Nolan M."/>
            <person name="Lapidus A."/>
            <person name="Glavina Del Rio T."/>
            <person name="Copeland A."/>
            <person name="Tice H."/>
            <person name="Cheng J.F."/>
            <person name="Lucas S."/>
            <person name="Land M."/>
            <person name="Chen F."/>
            <person name="Bruce D."/>
            <person name="Goodwin L."/>
            <person name="Pitluck S."/>
            <person name="Ivanova N."/>
            <person name="Mavromatis K."/>
            <person name="Mikhailova N."/>
            <person name="Pati A."/>
            <person name="Chen A."/>
            <person name="Palaniappan K."/>
            <person name="Hauser L."/>
            <person name="Chang Y.J."/>
            <person name="Jeffries C.D."/>
            <person name="Munk C."/>
            <person name="Kiss H."/>
            <person name="Chain P."/>
            <person name="Han C."/>
            <person name="Brettin T."/>
            <person name="Detter J.C."/>
            <person name="Schuler E."/>
            <person name="Goker M."/>
            <person name="Rohde M."/>
            <person name="Bristow J."/>
            <person name="Eisen J.A."/>
            <person name="Markowitz V."/>
            <person name="Hugenholtz P."/>
            <person name="Kyrpides N.C."/>
            <person name="Klenk H.P."/>
        </authorList>
    </citation>
    <scope>NUCLEOTIDE SEQUENCE [LARGE SCALE GENOMIC DNA]</scope>
    <source>
        <strain evidence="2">ATCC 49802 / DSM 20745 / S 6022</strain>
    </source>
</reference>
<dbReference type="InParanoid" id="D1CA19"/>
<protein>
    <submittedName>
        <fullName evidence="1">Uncharacterized protein</fullName>
    </submittedName>
</protein>
<organism evidence="1 2">
    <name type="scientific">Sphaerobacter thermophilus (strain ATCC 49802 / DSM 20745 / KCCM 41009 / NCIMB 13125 / S 6022)</name>
    <dbReference type="NCBI Taxonomy" id="479434"/>
    <lineage>
        <taxon>Bacteria</taxon>
        <taxon>Pseudomonadati</taxon>
        <taxon>Thermomicrobiota</taxon>
        <taxon>Thermomicrobia</taxon>
        <taxon>Sphaerobacterales</taxon>
        <taxon>Sphaerobacterineae</taxon>
        <taxon>Sphaerobacteraceae</taxon>
        <taxon>Sphaerobacter</taxon>
    </lineage>
</organism>
<dbReference type="HOGENOM" id="CLU_1969136_0_0_0"/>
<dbReference type="AlphaFoldDB" id="D1CA19"/>
<gene>
    <name evidence="1" type="ordered locus">Sthe_3262</name>
</gene>
<evidence type="ECO:0000313" key="1">
    <source>
        <dbReference type="EMBL" id="ACZ40662.1"/>
    </source>
</evidence>
<dbReference type="EMBL" id="CP001824">
    <property type="protein sequence ID" value="ACZ40662.1"/>
    <property type="molecule type" value="Genomic_DNA"/>
</dbReference>
<sequence>MIRDEARRQILSMAVDDAFGLWELRWTLEACFPEIPRPALLKIVQEALYGLVAAGLVAVEIDDPAAGSVQQTVDEVARIIAEERWWEPPAEPSAPRVVFFATPAGERAYLGREATASPRAASIRGGA</sequence>
<name>D1CA19_SPHTD</name>
<dbReference type="STRING" id="479434.Sthe_3262"/>
<dbReference type="KEGG" id="sti:Sthe_3262"/>
<dbReference type="Proteomes" id="UP000002027">
    <property type="component" value="Chromosome 2"/>
</dbReference>
<keyword evidence="2" id="KW-1185">Reference proteome</keyword>
<evidence type="ECO:0000313" key="2">
    <source>
        <dbReference type="Proteomes" id="UP000002027"/>
    </source>
</evidence>
<accession>D1CA19</accession>
<dbReference type="RefSeq" id="WP_012873697.1">
    <property type="nucleotide sequence ID" value="NC_013524.1"/>
</dbReference>
<reference evidence="2" key="1">
    <citation type="submission" date="2009-11" db="EMBL/GenBank/DDBJ databases">
        <title>The complete chromosome 2 of Sphaerobacter thermophilus DSM 20745.</title>
        <authorList>
            <person name="Lucas S."/>
            <person name="Copeland A."/>
            <person name="Lapidus A."/>
            <person name="Glavina del Rio T."/>
            <person name="Dalin E."/>
            <person name="Tice H."/>
            <person name="Bruce D."/>
            <person name="Goodwin L."/>
            <person name="Pitluck S."/>
            <person name="Kyrpides N."/>
            <person name="Mavromatis K."/>
            <person name="Ivanova N."/>
            <person name="Mikhailova N."/>
            <person name="LaButti K.M."/>
            <person name="Clum A."/>
            <person name="Sun H.I."/>
            <person name="Brettin T."/>
            <person name="Detter J.C."/>
            <person name="Han C."/>
            <person name="Larimer F."/>
            <person name="Land M."/>
            <person name="Hauser L."/>
            <person name="Markowitz V."/>
            <person name="Cheng J.F."/>
            <person name="Hugenholtz P."/>
            <person name="Woyke T."/>
            <person name="Wu D."/>
            <person name="Steenblock K."/>
            <person name="Schneider S."/>
            <person name="Pukall R."/>
            <person name="Goeker M."/>
            <person name="Klenk H.P."/>
            <person name="Eisen J.A."/>
        </authorList>
    </citation>
    <scope>NUCLEOTIDE SEQUENCE [LARGE SCALE GENOMIC DNA]</scope>
    <source>
        <strain evidence="2">ATCC 49802 / DSM 20745 / S 6022</strain>
    </source>
</reference>
<proteinExistence type="predicted"/>